<name>A0ACB5TGZ9_CANBO</name>
<dbReference type="EMBL" id="BSXV01000097">
    <property type="protein sequence ID" value="GME87464.1"/>
    <property type="molecule type" value="Genomic_DNA"/>
</dbReference>
<evidence type="ECO:0000313" key="1">
    <source>
        <dbReference type="EMBL" id="GME87464.1"/>
    </source>
</evidence>
<proteinExistence type="predicted"/>
<organism evidence="1 2">
    <name type="scientific">Candida boidinii</name>
    <name type="common">Yeast</name>
    <dbReference type="NCBI Taxonomy" id="5477"/>
    <lineage>
        <taxon>Eukaryota</taxon>
        <taxon>Fungi</taxon>
        <taxon>Dikarya</taxon>
        <taxon>Ascomycota</taxon>
        <taxon>Saccharomycotina</taxon>
        <taxon>Pichiomycetes</taxon>
        <taxon>Pichiales</taxon>
        <taxon>Pichiaceae</taxon>
        <taxon>Ogataea</taxon>
        <taxon>Ogataea/Candida clade</taxon>
    </lineage>
</organism>
<gene>
    <name evidence="1" type="ORF">Cboi01_000038400</name>
</gene>
<reference evidence="1" key="1">
    <citation type="submission" date="2023-04" db="EMBL/GenBank/DDBJ databases">
        <title>Candida boidinii NBRC 1967.</title>
        <authorList>
            <person name="Ichikawa N."/>
            <person name="Sato H."/>
            <person name="Tonouchi N."/>
        </authorList>
    </citation>
    <scope>NUCLEOTIDE SEQUENCE</scope>
    <source>
        <strain evidence="1">NBRC 1967</strain>
    </source>
</reference>
<dbReference type="Proteomes" id="UP001165101">
    <property type="component" value="Unassembled WGS sequence"/>
</dbReference>
<keyword evidence="2" id="KW-1185">Reference proteome</keyword>
<accession>A0ACB5TGZ9</accession>
<comment type="caution">
    <text evidence="1">The sequence shown here is derived from an EMBL/GenBank/DDBJ whole genome shotgun (WGS) entry which is preliminary data.</text>
</comment>
<protein>
    <submittedName>
        <fullName evidence="1">Unnamed protein product</fullName>
    </submittedName>
</protein>
<evidence type="ECO:0000313" key="2">
    <source>
        <dbReference type="Proteomes" id="UP001165101"/>
    </source>
</evidence>
<sequence>MDRKNEIEKLLLSRCSKYNKDGEILKLLESRYSVTGTQKDFLILEGTKDGGVSVNREEFKYKNEKKQIKSPKNEIIHINSKRAVGVSHSKKDRANKYDKSSTRNEFSRFIKDNLKNQRQLYKKINKDLSKVSSGGGNNHSINLNQYKGYKYVLKFEEFLEMNRLWTGYIADLMKCQMHKASTATMRLATSEFVGAFIEVSHSTIAGNVGLAGIVIWESQHNFVVVVAGSDNWKRSVSAMCLPANHAFTASELVGGLRVVSKANTRFKLAVPVPRSAAGESAKATADAMDVAMEDDDGTEEEEEQLEFEVLGNRVQFRPSERSNKKFKSHSVSDLLV</sequence>